<dbReference type="PANTHER" id="PTHR42721:SF3">
    <property type="entry name" value="BETA-D-XYLOSIDASE 5-RELATED"/>
    <property type="match status" value="1"/>
</dbReference>
<evidence type="ECO:0000256" key="1">
    <source>
        <dbReference type="ARBA" id="ARBA00005336"/>
    </source>
</evidence>
<dbReference type="InterPro" id="IPR036962">
    <property type="entry name" value="Glyco_hydro_3_N_sf"/>
</dbReference>
<feature type="signal peptide" evidence="4">
    <location>
        <begin position="1"/>
        <end position="25"/>
    </location>
</feature>
<dbReference type="SUPFAM" id="SSF52279">
    <property type="entry name" value="Beta-D-glucan exohydrolase, C-terminal domain"/>
    <property type="match status" value="1"/>
</dbReference>
<dbReference type="eggNOG" id="COG1472">
    <property type="taxonomic scope" value="Bacteria"/>
</dbReference>
<dbReference type="STRING" id="762903.Pedsa_2069"/>
<dbReference type="KEGG" id="psn:Pedsa_2069"/>
<dbReference type="SMART" id="SM01217">
    <property type="entry name" value="Fn3_like"/>
    <property type="match status" value="1"/>
</dbReference>
<dbReference type="GO" id="GO:0046556">
    <property type="term" value="F:alpha-L-arabinofuranosidase activity"/>
    <property type="evidence" value="ECO:0007669"/>
    <property type="project" value="TreeGrafter"/>
</dbReference>
<dbReference type="SUPFAM" id="SSF51445">
    <property type="entry name" value="(Trans)glycosidases"/>
    <property type="match status" value="1"/>
</dbReference>
<evidence type="ECO:0000259" key="5">
    <source>
        <dbReference type="SMART" id="SM01217"/>
    </source>
</evidence>
<feature type="chain" id="PRO_5003260118" evidence="4">
    <location>
        <begin position="26"/>
        <end position="802"/>
    </location>
</feature>
<evidence type="ECO:0000256" key="2">
    <source>
        <dbReference type="ARBA" id="ARBA00022729"/>
    </source>
</evidence>
<dbReference type="InterPro" id="IPR026891">
    <property type="entry name" value="Fn3-like"/>
</dbReference>
<dbReference type="InterPro" id="IPR001764">
    <property type="entry name" value="Glyco_hydro_3_N"/>
</dbReference>
<dbReference type="Pfam" id="PF14310">
    <property type="entry name" value="Fn3-like"/>
    <property type="match status" value="1"/>
</dbReference>
<dbReference type="GO" id="GO:0008422">
    <property type="term" value="F:beta-glucosidase activity"/>
    <property type="evidence" value="ECO:0007669"/>
    <property type="project" value="UniProtKB-ARBA"/>
</dbReference>
<keyword evidence="3 6" id="KW-0378">Hydrolase</keyword>
<dbReference type="PRINTS" id="PR00133">
    <property type="entry name" value="GLHYDRLASE3"/>
</dbReference>
<dbReference type="AlphaFoldDB" id="F0SAK1"/>
<dbReference type="OrthoDB" id="9758670at2"/>
<sequence>MINKPLLLKCASLLALAVATQNIYAQKPKNIYHKNWIDFNKNGIKDVFEDQSQPIEKRVEDLLSQMTVAEKTNQTATLYGYGRVLKDEMPTSEWKKSIWKDGIANMDEALNSLPNNKKAQTEYSFPYSKHATAINTLQKWFIEETRLGIPVDFTNEGIHGLCHDRATPFCAPIGIGSSWNKNLVRKAGEIAGREGKALGYTNVYAPILDLARDPRWGRVVECYGEDPFLVGELGKNMVSGLQSNGIAATLKHYAVYSVPKGGRDGHARTDPHVTPRELHQIHLYPFKKVVQEAKPLGVMSSYNDWDGIPVTGSYYFLTELLRKQYGFNGYVVSDSEAVEFIASKHRVAKDFKEASVIALKAGLNVWTNFRQPDNYINNLRASVADGSLDMETLNQRVREVLSVKFRLGLFDRPFTENPAASDKKVQTPEDKKFAEQMNKESIVLLKNGNDFLPLDKNKNQKILVTGPLAAEVGYTISRYGPSNNPSTSILDGLKQYNNGKLNIDYAKGCEIVNEGWPGTEIIDEPVTEKEKAMIADAVAKAKNVDVIIAVVGENEKIVGESLSRTSLNLPGRQLELLKALHATGKPVVMVLVNGRPLTINWENHYLTAILETWFLGPSAGKVVAETLFGDYNPGGKLSVTFPKSIGQIEMNFPFKPGSHANQPSSGDNGFGKSRVNGVLYPFGYGLSYTKFSYSDLKLDFSKPDSISASFVLKNIGKRDGDEVVQLYFRDLISSVITYDTQLRAFERIHLKAGETKQLNLKFARKDLAILDKDMNWAVEPGDFEVLIGSSSEDIRLKEKFTL</sequence>
<keyword evidence="2 4" id="KW-0732">Signal</keyword>
<dbReference type="InterPro" id="IPR013783">
    <property type="entry name" value="Ig-like_fold"/>
</dbReference>
<comment type="similarity">
    <text evidence="1">Belongs to the glycosyl hydrolase 3 family.</text>
</comment>
<dbReference type="FunFam" id="2.60.40.10:FF:000495">
    <property type="entry name" value="Periplasmic beta-glucosidase"/>
    <property type="match status" value="1"/>
</dbReference>
<organism evidence="6 7">
    <name type="scientific">Pseudopedobacter saltans (strain ATCC 51119 / DSM 12145 / JCM 21818 / CCUG 39354 / LMG 10337 / NBRC 100064 / NCIMB 13643)</name>
    <name type="common">Pedobacter saltans</name>
    <dbReference type="NCBI Taxonomy" id="762903"/>
    <lineage>
        <taxon>Bacteria</taxon>
        <taxon>Pseudomonadati</taxon>
        <taxon>Bacteroidota</taxon>
        <taxon>Sphingobacteriia</taxon>
        <taxon>Sphingobacteriales</taxon>
        <taxon>Sphingobacteriaceae</taxon>
        <taxon>Pseudopedobacter</taxon>
    </lineage>
</organism>
<dbReference type="Proteomes" id="UP000000310">
    <property type="component" value="Chromosome"/>
</dbReference>
<feature type="domain" description="Fibronectin type III-like" evidence="5">
    <location>
        <begin position="722"/>
        <end position="791"/>
    </location>
</feature>
<dbReference type="InterPro" id="IPR044993">
    <property type="entry name" value="BXL"/>
</dbReference>
<evidence type="ECO:0000313" key="6">
    <source>
        <dbReference type="EMBL" id="ADY52621.1"/>
    </source>
</evidence>
<dbReference type="GO" id="GO:0031222">
    <property type="term" value="P:arabinan catabolic process"/>
    <property type="evidence" value="ECO:0007669"/>
    <property type="project" value="TreeGrafter"/>
</dbReference>
<evidence type="ECO:0000256" key="3">
    <source>
        <dbReference type="ARBA" id="ARBA00022801"/>
    </source>
</evidence>
<keyword evidence="7" id="KW-1185">Reference proteome</keyword>
<dbReference type="InterPro" id="IPR017853">
    <property type="entry name" value="GH"/>
</dbReference>
<reference evidence="7" key="2">
    <citation type="submission" date="2011-02" db="EMBL/GenBank/DDBJ databases">
        <title>The complete genome of Pedobacter saltans DSM 12145.</title>
        <authorList>
            <consortium name="US DOE Joint Genome Institute (JGI-PGF)"/>
            <person name="Lucas S."/>
            <person name="Copeland A."/>
            <person name="Lapidus A."/>
            <person name="Bruce D."/>
            <person name="Goodwin L."/>
            <person name="Pitluck S."/>
            <person name="Kyrpides N."/>
            <person name="Mavromatis K."/>
            <person name="Pagani I."/>
            <person name="Ivanova N."/>
            <person name="Ovchinnikova G."/>
            <person name="Lu M."/>
            <person name="Detter J.C."/>
            <person name="Han C."/>
            <person name="Land M."/>
            <person name="Hauser L."/>
            <person name="Markowitz V."/>
            <person name="Cheng J.-F."/>
            <person name="Hugenholtz P."/>
            <person name="Woyke T."/>
            <person name="Wu D."/>
            <person name="Tindall B."/>
            <person name="Pomrenke H.G."/>
            <person name="Brambilla E."/>
            <person name="Klenk H.-P."/>
            <person name="Eisen J.A."/>
        </authorList>
    </citation>
    <scope>NUCLEOTIDE SEQUENCE [LARGE SCALE GENOMIC DNA]</scope>
    <source>
        <strain evidence="7">ATCC 51119 / DSM 12145 / JCM 21818 / LMG 10337 / NBRC 100064 / NCIMB 13643</strain>
    </source>
</reference>
<gene>
    <name evidence="6" type="ordered locus">Pedsa_2069</name>
</gene>
<reference evidence="6 7" key="1">
    <citation type="journal article" date="2011" name="Stand. Genomic Sci.">
        <title>Complete genome sequence of the gliding, heparinolytic Pedobacter saltans type strain (113).</title>
        <authorList>
            <person name="Liolios K."/>
            <person name="Sikorski J."/>
            <person name="Lu M."/>
            <person name="Nolan M."/>
            <person name="Lapidus A."/>
            <person name="Lucas S."/>
            <person name="Hammon N."/>
            <person name="Deshpande S."/>
            <person name="Cheng J.F."/>
            <person name="Tapia R."/>
            <person name="Han C."/>
            <person name="Goodwin L."/>
            <person name="Pitluck S."/>
            <person name="Huntemann M."/>
            <person name="Ivanova N."/>
            <person name="Pagani I."/>
            <person name="Mavromatis K."/>
            <person name="Ovchinikova G."/>
            <person name="Pati A."/>
            <person name="Chen A."/>
            <person name="Palaniappan K."/>
            <person name="Land M."/>
            <person name="Hauser L."/>
            <person name="Brambilla E.M."/>
            <person name="Kotsyurbenko O."/>
            <person name="Rohde M."/>
            <person name="Tindall B.J."/>
            <person name="Abt B."/>
            <person name="Goker M."/>
            <person name="Detter J.C."/>
            <person name="Woyke T."/>
            <person name="Bristow J."/>
            <person name="Eisen J.A."/>
            <person name="Markowitz V."/>
            <person name="Hugenholtz P."/>
            <person name="Klenk H.P."/>
            <person name="Kyrpides N.C."/>
        </authorList>
    </citation>
    <scope>NUCLEOTIDE SEQUENCE [LARGE SCALE GENOMIC DNA]</scope>
    <source>
        <strain evidence="7">ATCC 51119 / DSM 12145 / JCM 21818 / LMG 10337 / NBRC 100064 / NCIMB 13643</strain>
    </source>
</reference>
<dbReference type="Pfam" id="PF01915">
    <property type="entry name" value="Glyco_hydro_3_C"/>
    <property type="match status" value="1"/>
</dbReference>
<dbReference type="HOGENOM" id="CLU_004542_5_1_10"/>
<dbReference type="Gene3D" id="3.20.20.300">
    <property type="entry name" value="Glycoside hydrolase, family 3, N-terminal domain"/>
    <property type="match status" value="1"/>
</dbReference>
<dbReference type="RefSeq" id="WP_013633108.1">
    <property type="nucleotide sequence ID" value="NC_015177.1"/>
</dbReference>
<dbReference type="InterPro" id="IPR036881">
    <property type="entry name" value="Glyco_hydro_3_C_sf"/>
</dbReference>
<dbReference type="GO" id="GO:0009044">
    <property type="term" value="F:xylan 1,4-beta-xylosidase activity"/>
    <property type="evidence" value="ECO:0007669"/>
    <property type="project" value="InterPro"/>
</dbReference>
<dbReference type="Gene3D" id="3.40.50.1700">
    <property type="entry name" value="Glycoside hydrolase family 3 C-terminal domain"/>
    <property type="match status" value="1"/>
</dbReference>
<evidence type="ECO:0000313" key="7">
    <source>
        <dbReference type="Proteomes" id="UP000000310"/>
    </source>
</evidence>
<protein>
    <submittedName>
        <fullName evidence="6">Glycoside hydrolase family 3 domain protein</fullName>
    </submittedName>
</protein>
<accession>F0SAK1</accession>
<dbReference type="PANTHER" id="PTHR42721">
    <property type="entry name" value="SUGAR HYDROLASE-RELATED"/>
    <property type="match status" value="1"/>
</dbReference>
<dbReference type="EMBL" id="CP002545">
    <property type="protein sequence ID" value="ADY52621.1"/>
    <property type="molecule type" value="Genomic_DNA"/>
</dbReference>
<dbReference type="GO" id="GO:0045493">
    <property type="term" value="P:xylan catabolic process"/>
    <property type="evidence" value="ECO:0007669"/>
    <property type="project" value="InterPro"/>
</dbReference>
<evidence type="ECO:0000256" key="4">
    <source>
        <dbReference type="SAM" id="SignalP"/>
    </source>
</evidence>
<proteinExistence type="inferred from homology"/>
<dbReference type="Pfam" id="PF00933">
    <property type="entry name" value="Glyco_hydro_3"/>
    <property type="match status" value="1"/>
</dbReference>
<dbReference type="InterPro" id="IPR002772">
    <property type="entry name" value="Glyco_hydro_3_C"/>
</dbReference>
<dbReference type="Gene3D" id="2.60.40.10">
    <property type="entry name" value="Immunoglobulins"/>
    <property type="match status" value="1"/>
</dbReference>
<name>F0SAK1_PSESL</name>